<keyword evidence="3" id="KW-1185">Reference proteome</keyword>
<name>A0A7W7PHD6_STRNE</name>
<comment type="caution">
    <text evidence="2">The sequence shown here is derived from an EMBL/GenBank/DDBJ whole genome shotgun (WGS) entry which is preliminary data.</text>
</comment>
<sequence length="304" mass="31283">MLTRRCFGPPRGVLGRDPVTWPAGRSRGRDPLAGTAFPGGGRWRPGRSRTIPPNANANAGLCGGVILIDELVAGPCRFLPGPLWCPVGDGLVEAGEGVPLPGGERRPPAPSARRATGPRLPGSPPVPSAWSRPPGPRLPGSPSTPPVPSARPVRLVPACRGPCLLCRFGGPPRPAGPCPASPRRPGRRPGRLAPPGLAPPGSASLRRAPPRSAGPGRPVGCVVCEGLFCVPGRMAPRRCVREIFRCVVRSGNDGWCPSAHGPGGLAGAGVVFRAEPGPGCRCRAESVFAGDCLCGGEPGWLVRM</sequence>
<feature type="compositionally biased region" description="Low complexity" evidence="1">
    <location>
        <begin position="191"/>
        <end position="215"/>
    </location>
</feature>
<evidence type="ECO:0000313" key="2">
    <source>
        <dbReference type="EMBL" id="MBB4890961.1"/>
    </source>
</evidence>
<feature type="region of interest" description="Disordered" evidence="1">
    <location>
        <begin position="20"/>
        <end position="46"/>
    </location>
</feature>
<protein>
    <submittedName>
        <fullName evidence="2">Uncharacterized protein</fullName>
    </submittedName>
</protein>
<evidence type="ECO:0000256" key="1">
    <source>
        <dbReference type="SAM" id="MobiDB-lite"/>
    </source>
</evidence>
<feature type="compositionally biased region" description="Pro residues" evidence="1">
    <location>
        <begin position="121"/>
        <end position="149"/>
    </location>
</feature>
<proteinExistence type="predicted"/>
<dbReference type="Proteomes" id="UP000556436">
    <property type="component" value="Unassembled WGS sequence"/>
</dbReference>
<gene>
    <name evidence="2" type="ORF">FHS38_007054</name>
</gene>
<accession>A0A7W7PHD6</accession>
<dbReference type="EMBL" id="JACHJG010000033">
    <property type="protein sequence ID" value="MBB4890961.1"/>
    <property type="molecule type" value="Genomic_DNA"/>
</dbReference>
<feature type="region of interest" description="Disordered" evidence="1">
    <location>
        <begin position="175"/>
        <end position="215"/>
    </location>
</feature>
<dbReference type="AlphaFoldDB" id="A0A7W7PHD6"/>
<feature type="region of interest" description="Disordered" evidence="1">
    <location>
        <begin position="96"/>
        <end position="151"/>
    </location>
</feature>
<evidence type="ECO:0000313" key="3">
    <source>
        <dbReference type="Proteomes" id="UP000556436"/>
    </source>
</evidence>
<organism evidence="2 3">
    <name type="scientific">Streptomyces netropsis</name>
    <name type="common">Streptoverticillium netropsis</name>
    <dbReference type="NCBI Taxonomy" id="55404"/>
    <lineage>
        <taxon>Bacteria</taxon>
        <taxon>Bacillati</taxon>
        <taxon>Actinomycetota</taxon>
        <taxon>Actinomycetes</taxon>
        <taxon>Kitasatosporales</taxon>
        <taxon>Streptomycetaceae</taxon>
        <taxon>Streptomyces</taxon>
    </lineage>
</organism>
<reference evidence="2 3" key="1">
    <citation type="submission" date="2020-08" db="EMBL/GenBank/DDBJ databases">
        <title>Genomic Encyclopedia of Type Strains, Phase III (KMG-III): the genomes of soil and plant-associated and newly described type strains.</title>
        <authorList>
            <person name="Whitman W."/>
        </authorList>
    </citation>
    <scope>NUCLEOTIDE SEQUENCE [LARGE SCALE GENOMIC DNA]</scope>
    <source>
        <strain evidence="2 3">CECT 3265</strain>
    </source>
</reference>